<evidence type="ECO:0000259" key="2">
    <source>
        <dbReference type="SMART" id="SM00834"/>
    </source>
</evidence>
<dbReference type="SMART" id="SM00834">
    <property type="entry name" value="CxxC_CXXC_SSSS"/>
    <property type="match status" value="1"/>
</dbReference>
<dbReference type="RefSeq" id="WP_176445693.1">
    <property type="nucleotide sequence ID" value="NZ_FZNO01000038.1"/>
</dbReference>
<dbReference type="InterPro" id="IPR013429">
    <property type="entry name" value="Regulatory_FmdB_Zinc_ribbon"/>
</dbReference>
<dbReference type="NCBIfam" id="TIGR02605">
    <property type="entry name" value="CxxC_CxxC_SSSS"/>
    <property type="match status" value="1"/>
</dbReference>
<gene>
    <name evidence="3" type="ORF">SAMN06272737_1389</name>
</gene>
<feature type="domain" description="Putative regulatory protein FmdB zinc ribbon" evidence="2">
    <location>
        <begin position="1"/>
        <end position="41"/>
    </location>
</feature>
<accession>A0A239A7I3</accession>
<dbReference type="Pfam" id="PF09723">
    <property type="entry name" value="Zn_ribbon_8"/>
    <property type="match status" value="1"/>
</dbReference>
<reference evidence="3 4" key="1">
    <citation type="submission" date="2017-06" db="EMBL/GenBank/DDBJ databases">
        <authorList>
            <person name="Kim H.J."/>
            <person name="Triplett B.A."/>
        </authorList>
    </citation>
    <scope>NUCLEOTIDE SEQUENCE [LARGE SCALE GENOMIC DNA]</scope>
    <source>
        <strain evidence="3 4">DSM 44272</strain>
    </source>
</reference>
<evidence type="ECO:0000256" key="1">
    <source>
        <dbReference type="SAM" id="MobiDB-lite"/>
    </source>
</evidence>
<organism evidence="3 4">
    <name type="scientific">Blastococcus mobilis</name>
    <dbReference type="NCBI Taxonomy" id="1938746"/>
    <lineage>
        <taxon>Bacteria</taxon>
        <taxon>Bacillati</taxon>
        <taxon>Actinomycetota</taxon>
        <taxon>Actinomycetes</taxon>
        <taxon>Geodermatophilales</taxon>
        <taxon>Geodermatophilaceae</taxon>
        <taxon>Blastococcus</taxon>
    </lineage>
</organism>
<dbReference type="Proteomes" id="UP000198403">
    <property type="component" value="Unassembled WGS sequence"/>
</dbReference>
<protein>
    <submittedName>
        <fullName evidence="3">Putative regulatory protein, FmdB family</fullName>
    </submittedName>
</protein>
<feature type="compositionally biased region" description="Basic and acidic residues" evidence="1">
    <location>
        <begin position="54"/>
        <end position="67"/>
    </location>
</feature>
<evidence type="ECO:0000313" key="4">
    <source>
        <dbReference type="Proteomes" id="UP000198403"/>
    </source>
</evidence>
<sequence>MPLYEFRCPRCGPFDLRRDMQDAAQAAPCPSCAQPARRVYTVSGGRPATGSLRGADKLDRARVDRALSGEPVITGPPSGRRLPRRGGHHH</sequence>
<dbReference type="AlphaFoldDB" id="A0A239A7I3"/>
<proteinExistence type="predicted"/>
<feature type="region of interest" description="Disordered" evidence="1">
    <location>
        <begin position="42"/>
        <end position="90"/>
    </location>
</feature>
<name>A0A239A7I3_9ACTN</name>
<keyword evidence="4" id="KW-1185">Reference proteome</keyword>
<feature type="compositionally biased region" description="Basic residues" evidence="1">
    <location>
        <begin position="81"/>
        <end position="90"/>
    </location>
</feature>
<evidence type="ECO:0000313" key="3">
    <source>
        <dbReference type="EMBL" id="SNR90843.1"/>
    </source>
</evidence>
<dbReference type="EMBL" id="FZNO01000038">
    <property type="protein sequence ID" value="SNR90843.1"/>
    <property type="molecule type" value="Genomic_DNA"/>
</dbReference>